<evidence type="ECO:0000259" key="3">
    <source>
        <dbReference type="PROSITE" id="PS50015"/>
    </source>
</evidence>
<dbReference type="STRING" id="451379.A0A0N5APH4"/>
<keyword evidence="1" id="KW-1015">Disulfide bond</keyword>
<dbReference type="SUPFAM" id="SSF47862">
    <property type="entry name" value="Saposin"/>
    <property type="match status" value="1"/>
</dbReference>
<name>A0A0N5APH4_9BILA</name>
<dbReference type="PANTHER" id="PTHR11480:SF3">
    <property type="entry name" value="BCDNA.GH08312"/>
    <property type="match status" value="1"/>
</dbReference>
<dbReference type="PANTHER" id="PTHR11480">
    <property type="entry name" value="SAPOSIN-RELATED"/>
    <property type="match status" value="1"/>
</dbReference>
<reference evidence="5" key="1">
    <citation type="submission" date="2017-02" db="UniProtKB">
        <authorList>
            <consortium name="WormBaseParasite"/>
        </authorList>
    </citation>
    <scope>IDENTIFICATION</scope>
</reference>
<dbReference type="GO" id="GO:0006629">
    <property type="term" value="P:lipid metabolic process"/>
    <property type="evidence" value="ECO:0007669"/>
    <property type="project" value="InterPro"/>
</dbReference>
<dbReference type="InterPro" id="IPR051428">
    <property type="entry name" value="Sphingo_Act-Surfact_Prot"/>
</dbReference>
<feature type="domain" description="Saposin B-type" evidence="3">
    <location>
        <begin position="149"/>
        <end position="223"/>
    </location>
</feature>
<feature type="chain" id="PRO_5005893289" evidence="2">
    <location>
        <begin position="17"/>
        <end position="223"/>
    </location>
</feature>
<organism evidence="4 5">
    <name type="scientific">Syphacia muris</name>
    <dbReference type="NCBI Taxonomy" id="451379"/>
    <lineage>
        <taxon>Eukaryota</taxon>
        <taxon>Metazoa</taxon>
        <taxon>Ecdysozoa</taxon>
        <taxon>Nematoda</taxon>
        <taxon>Chromadorea</taxon>
        <taxon>Rhabditida</taxon>
        <taxon>Spirurina</taxon>
        <taxon>Oxyuridomorpha</taxon>
        <taxon>Oxyuroidea</taxon>
        <taxon>Oxyuridae</taxon>
        <taxon>Syphacia</taxon>
    </lineage>
</organism>
<dbReference type="AlphaFoldDB" id="A0A0N5APH4"/>
<dbReference type="InterPro" id="IPR011001">
    <property type="entry name" value="Saposin-like"/>
</dbReference>
<evidence type="ECO:0000313" key="5">
    <source>
        <dbReference type="WBParaSite" id="SMUV_0000655001-mRNA-1"/>
    </source>
</evidence>
<dbReference type="Pfam" id="PF05184">
    <property type="entry name" value="SapB_1"/>
    <property type="match status" value="1"/>
</dbReference>
<keyword evidence="2" id="KW-0732">Signal</keyword>
<keyword evidence="4" id="KW-1185">Reference proteome</keyword>
<feature type="signal peptide" evidence="2">
    <location>
        <begin position="1"/>
        <end position="16"/>
    </location>
</feature>
<dbReference type="Gene3D" id="1.10.225.10">
    <property type="entry name" value="Saposin-like"/>
    <property type="match status" value="2"/>
</dbReference>
<proteinExistence type="predicted"/>
<dbReference type="PROSITE" id="PS50015">
    <property type="entry name" value="SAP_B"/>
    <property type="match status" value="2"/>
</dbReference>
<dbReference type="WBParaSite" id="SMUV_0000655001-mRNA-1">
    <property type="protein sequence ID" value="SMUV_0000655001-mRNA-1"/>
    <property type="gene ID" value="SMUV_0000655001"/>
</dbReference>
<protein>
    <submittedName>
        <fullName evidence="5">Saposin B-type domain-containing protein</fullName>
    </submittedName>
</protein>
<dbReference type="InterPro" id="IPR008139">
    <property type="entry name" value="SaposinB_dom"/>
</dbReference>
<feature type="domain" description="Saposin B-type" evidence="3">
    <location>
        <begin position="38"/>
        <end position="117"/>
    </location>
</feature>
<evidence type="ECO:0000256" key="2">
    <source>
        <dbReference type="SAM" id="SignalP"/>
    </source>
</evidence>
<dbReference type="InterPro" id="IPR007856">
    <property type="entry name" value="SapB_1"/>
</dbReference>
<accession>A0A0N5APH4</accession>
<dbReference type="SMART" id="SM00741">
    <property type="entry name" value="SapB"/>
    <property type="match status" value="2"/>
</dbReference>
<evidence type="ECO:0000256" key="1">
    <source>
        <dbReference type="ARBA" id="ARBA00023157"/>
    </source>
</evidence>
<dbReference type="Proteomes" id="UP000046393">
    <property type="component" value="Unplaced"/>
</dbReference>
<evidence type="ECO:0000313" key="4">
    <source>
        <dbReference type="Proteomes" id="UP000046393"/>
    </source>
</evidence>
<sequence>MKVLVIFVLVLSLINGEKLNMLKSNKTPKKPYNKNVENTAVCDECKVIITRFAAALEDPEKVNELKAILRMLCHETSYVEECKLFVSRLDYFIAHIQTYLKDPENACKHLRMCANRRIETFHRKSMLYFNSFNDKKTLAVRFFTTDHRNSLLCEECEFAVDELKRVVDEKKSQQKVKQFLSEEICSRLGKYQGSCDVMLNEFLPTIFEELDKMLSDGKEVSFF</sequence>